<keyword evidence="1" id="KW-0805">Transcription regulation</keyword>
<evidence type="ECO:0000256" key="1">
    <source>
        <dbReference type="ARBA" id="ARBA00023015"/>
    </source>
</evidence>
<keyword evidence="7" id="KW-1185">Reference proteome</keyword>
<proteinExistence type="predicted"/>
<comment type="caution">
    <text evidence="6">The sequence shown here is derived from an EMBL/GenBank/DDBJ whole genome shotgun (WGS) entry which is preliminary data.</text>
</comment>
<dbReference type="SUPFAM" id="SSF51206">
    <property type="entry name" value="cAMP-binding domain-like"/>
    <property type="match status" value="1"/>
</dbReference>
<evidence type="ECO:0000313" key="6">
    <source>
        <dbReference type="EMBL" id="MBK6006902.1"/>
    </source>
</evidence>
<feature type="domain" description="HTH crp-type" evidence="5">
    <location>
        <begin position="146"/>
        <end position="212"/>
    </location>
</feature>
<name>A0A934WN62_9BURK</name>
<dbReference type="Pfam" id="PF13545">
    <property type="entry name" value="HTH_Crp_2"/>
    <property type="match status" value="1"/>
</dbReference>
<dbReference type="InterPro" id="IPR012318">
    <property type="entry name" value="HTH_CRP"/>
</dbReference>
<sequence length="265" mass="29114">MPAAAFEVNNNRLLASLPMQDSERWRSCLEAVALVTGQVLHEARHAARFAYFPIGAVVSMQLPSNDGACDEVALVGHEGMVGISTFMGSVSYLRAVVQRPGPALRMNADRMRAEAESSTAVLRLLLQYVATWEAHIALGVVCNRHHNLQQRLALRLLLGMDRQQDSRLAITHEQLAVLLGVRRESVTEEARRLQNAGLIRYARGRIAVLDPTALAQRSCSCLSLLTGGWQHSEPGDNPATVPTFHASHTQPHREHNGDPDAARAW</sequence>
<dbReference type="EMBL" id="JAEPWM010000004">
    <property type="protein sequence ID" value="MBK6006902.1"/>
    <property type="molecule type" value="Genomic_DNA"/>
</dbReference>
<accession>A0A934WN62</accession>
<dbReference type="InterPro" id="IPR018490">
    <property type="entry name" value="cNMP-bd_dom_sf"/>
</dbReference>
<dbReference type="Proteomes" id="UP000630528">
    <property type="component" value="Unassembled WGS sequence"/>
</dbReference>
<evidence type="ECO:0000259" key="5">
    <source>
        <dbReference type="PROSITE" id="PS51063"/>
    </source>
</evidence>
<evidence type="ECO:0000256" key="4">
    <source>
        <dbReference type="SAM" id="MobiDB-lite"/>
    </source>
</evidence>
<dbReference type="GO" id="GO:0003677">
    <property type="term" value="F:DNA binding"/>
    <property type="evidence" value="ECO:0007669"/>
    <property type="project" value="UniProtKB-KW"/>
</dbReference>
<dbReference type="GO" id="GO:0006355">
    <property type="term" value="P:regulation of DNA-templated transcription"/>
    <property type="evidence" value="ECO:0007669"/>
    <property type="project" value="InterPro"/>
</dbReference>
<evidence type="ECO:0000256" key="3">
    <source>
        <dbReference type="ARBA" id="ARBA00023163"/>
    </source>
</evidence>
<dbReference type="SMART" id="SM00419">
    <property type="entry name" value="HTH_CRP"/>
    <property type="match status" value="1"/>
</dbReference>
<organism evidence="6 7">
    <name type="scientific">Ramlibacter ginsenosidimutans</name>
    <dbReference type="NCBI Taxonomy" id="502333"/>
    <lineage>
        <taxon>Bacteria</taxon>
        <taxon>Pseudomonadati</taxon>
        <taxon>Pseudomonadota</taxon>
        <taxon>Betaproteobacteria</taxon>
        <taxon>Burkholderiales</taxon>
        <taxon>Comamonadaceae</taxon>
        <taxon>Ramlibacter</taxon>
    </lineage>
</organism>
<feature type="region of interest" description="Disordered" evidence="4">
    <location>
        <begin position="233"/>
        <end position="265"/>
    </location>
</feature>
<protein>
    <submittedName>
        <fullName evidence="6">Crp/Fnr family transcriptional regulator</fullName>
    </submittedName>
</protein>
<dbReference type="RefSeq" id="WP_201171262.1">
    <property type="nucleotide sequence ID" value="NZ_JAEPWM010000004.1"/>
</dbReference>
<evidence type="ECO:0000313" key="7">
    <source>
        <dbReference type="Proteomes" id="UP000630528"/>
    </source>
</evidence>
<evidence type="ECO:0000256" key="2">
    <source>
        <dbReference type="ARBA" id="ARBA00023125"/>
    </source>
</evidence>
<keyword evidence="2" id="KW-0238">DNA-binding</keyword>
<reference evidence="6" key="2">
    <citation type="submission" date="2021-01" db="EMBL/GenBank/DDBJ databases">
        <authorList>
            <person name="Kang M."/>
        </authorList>
    </citation>
    <scope>NUCLEOTIDE SEQUENCE</scope>
    <source>
        <strain evidence="6">KACC 17527</strain>
    </source>
</reference>
<dbReference type="InterPro" id="IPR036390">
    <property type="entry name" value="WH_DNA-bd_sf"/>
</dbReference>
<dbReference type="AlphaFoldDB" id="A0A934WN62"/>
<keyword evidence="3" id="KW-0804">Transcription</keyword>
<dbReference type="Gene3D" id="2.60.120.10">
    <property type="entry name" value="Jelly Rolls"/>
    <property type="match status" value="1"/>
</dbReference>
<dbReference type="PROSITE" id="PS51063">
    <property type="entry name" value="HTH_CRP_2"/>
    <property type="match status" value="1"/>
</dbReference>
<reference evidence="6" key="1">
    <citation type="journal article" date="2012" name="J. Microbiol. Biotechnol.">
        <title>Ramlibacter ginsenosidimutans sp. nov., with ginsenoside-converting activity.</title>
        <authorList>
            <person name="Wang L."/>
            <person name="An D.S."/>
            <person name="Kim S.G."/>
            <person name="Jin F.X."/>
            <person name="Kim S.C."/>
            <person name="Lee S.T."/>
            <person name="Im W.T."/>
        </authorList>
    </citation>
    <scope>NUCLEOTIDE SEQUENCE</scope>
    <source>
        <strain evidence="6">KACC 17527</strain>
    </source>
</reference>
<dbReference type="InterPro" id="IPR014710">
    <property type="entry name" value="RmlC-like_jellyroll"/>
</dbReference>
<gene>
    <name evidence="6" type="ORF">JJB11_12445</name>
</gene>
<feature type="compositionally biased region" description="Basic and acidic residues" evidence="4">
    <location>
        <begin position="251"/>
        <end position="265"/>
    </location>
</feature>
<dbReference type="SUPFAM" id="SSF46785">
    <property type="entry name" value="Winged helix' DNA-binding domain"/>
    <property type="match status" value="1"/>
</dbReference>